<dbReference type="InterPro" id="IPR013083">
    <property type="entry name" value="Znf_RING/FYVE/PHD"/>
</dbReference>
<dbReference type="InterPro" id="IPR006575">
    <property type="entry name" value="RWD_dom"/>
</dbReference>
<keyword evidence="3" id="KW-0808">Transferase</keyword>
<dbReference type="InterPro" id="IPR044066">
    <property type="entry name" value="TRIAD_supradom"/>
</dbReference>
<evidence type="ECO:0000256" key="3">
    <source>
        <dbReference type="ARBA" id="ARBA00022679"/>
    </source>
</evidence>
<dbReference type="InterPro" id="IPR001841">
    <property type="entry name" value="Znf_RING"/>
</dbReference>
<evidence type="ECO:0000256" key="1">
    <source>
        <dbReference type="ARBA" id="ARBA00001798"/>
    </source>
</evidence>
<name>A0A6A5XRF8_9PLEO</name>
<keyword evidence="4" id="KW-0479">Metal-binding</keyword>
<evidence type="ECO:0000259" key="11">
    <source>
        <dbReference type="PROSITE" id="PS50908"/>
    </source>
</evidence>
<gene>
    <name evidence="13" type="ORF">BU24DRAFT_410585</name>
</gene>
<evidence type="ECO:0000256" key="8">
    <source>
        <dbReference type="ARBA" id="ARBA00022833"/>
    </source>
</evidence>
<dbReference type="SMART" id="SM00647">
    <property type="entry name" value="IBR"/>
    <property type="match status" value="1"/>
</dbReference>
<evidence type="ECO:0000259" key="10">
    <source>
        <dbReference type="PROSITE" id="PS50089"/>
    </source>
</evidence>
<keyword evidence="14" id="KW-1185">Reference proteome</keyword>
<keyword evidence="5" id="KW-0677">Repeat</keyword>
<evidence type="ECO:0000256" key="9">
    <source>
        <dbReference type="PROSITE-ProRule" id="PRU00175"/>
    </source>
</evidence>
<dbReference type="OrthoDB" id="1431934at2759"/>
<organism evidence="13 14">
    <name type="scientific">Aaosphaeria arxii CBS 175.79</name>
    <dbReference type="NCBI Taxonomy" id="1450172"/>
    <lineage>
        <taxon>Eukaryota</taxon>
        <taxon>Fungi</taxon>
        <taxon>Dikarya</taxon>
        <taxon>Ascomycota</taxon>
        <taxon>Pezizomycotina</taxon>
        <taxon>Dothideomycetes</taxon>
        <taxon>Pleosporomycetidae</taxon>
        <taxon>Pleosporales</taxon>
        <taxon>Pleosporales incertae sedis</taxon>
        <taxon>Aaosphaeria</taxon>
    </lineage>
</organism>
<evidence type="ECO:0000256" key="4">
    <source>
        <dbReference type="ARBA" id="ARBA00022723"/>
    </source>
</evidence>
<dbReference type="GO" id="GO:0008270">
    <property type="term" value="F:zinc ion binding"/>
    <property type="evidence" value="ECO:0007669"/>
    <property type="project" value="UniProtKB-KW"/>
</dbReference>
<evidence type="ECO:0000256" key="6">
    <source>
        <dbReference type="ARBA" id="ARBA00022771"/>
    </source>
</evidence>
<keyword evidence="6 9" id="KW-0863">Zinc-finger</keyword>
<dbReference type="PROSITE" id="PS00518">
    <property type="entry name" value="ZF_RING_1"/>
    <property type="match status" value="1"/>
</dbReference>
<dbReference type="SUPFAM" id="SSF54495">
    <property type="entry name" value="UBC-like"/>
    <property type="match status" value="1"/>
</dbReference>
<feature type="domain" description="RWD" evidence="11">
    <location>
        <begin position="24"/>
        <end position="150"/>
    </location>
</feature>
<dbReference type="Pfam" id="PF05773">
    <property type="entry name" value="RWD"/>
    <property type="match status" value="1"/>
</dbReference>
<dbReference type="Pfam" id="PF01485">
    <property type="entry name" value="IBR"/>
    <property type="match status" value="1"/>
</dbReference>
<protein>
    <recommendedName>
        <fullName evidence="2">RBR-type E3 ubiquitin transferase</fullName>
        <ecNumber evidence="2">2.3.2.31</ecNumber>
    </recommendedName>
</protein>
<dbReference type="PROSITE" id="PS50908">
    <property type="entry name" value="RWD"/>
    <property type="match status" value="1"/>
</dbReference>
<dbReference type="EMBL" id="ML978070">
    <property type="protein sequence ID" value="KAF2014884.1"/>
    <property type="molecule type" value="Genomic_DNA"/>
</dbReference>
<evidence type="ECO:0000256" key="7">
    <source>
        <dbReference type="ARBA" id="ARBA00022786"/>
    </source>
</evidence>
<dbReference type="PANTHER" id="PTHR11685">
    <property type="entry name" value="RBR FAMILY RING FINGER AND IBR DOMAIN-CONTAINING"/>
    <property type="match status" value="1"/>
</dbReference>
<accession>A0A6A5XRF8</accession>
<dbReference type="EC" id="2.3.2.31" evidence="2"/>
<dbReference type="GeneID" id="54283394"/>
<dbReference type="Gene3D" id="3.10.110.10">
    <property type="entry name" value="Ubiquitin Conjugating Enzyme"/>
    <property type="match status" value="1"/>
</dbReference>
<dbReference type="PROSITE" id="PS50089">
    <property type="entry name" value="ZF_RING_2"/>
    <property type="match status" value="1"/>
</dbReference>
<dbReference type="InterPro" id="IPR031127">
    <property type="entry name" value="E3_UB_ligase_RBR"/>
</dbReference>
<evidence type="ECO:0000313" key="13">
    <source>
        <dbReference type="EMBL" id="KAF2014884.1"/>
    </source>
</evidence>
<reference evidence="13" key="1">
    <citation type="journal article" date="2020" name="Stud. Mycol.">
        <title>101 Dothideomycetes genomes: a test case for predicting lifestyles and emergence of pathogens.</title>
        <authorList>
            <person name="Haridas S."/>
            <person name="Albert R."/>
            <person name="Binder M."/>
            <person name="Bloem J."/>
            <person name="Labutti K."/>
            <person name="Salamov A."/>
            <person name="Andreopoulos B."/>
            <person name="Baker S."/>
            <person name="Barry K."/>
            <person name="Bills G."/>
            <person name="Bluhm B."/>
            <person name="Cannon C."/>
            <person name="Castanera R."/>
            <person name="Culley D."/>
            <person name="Daum C."/>
            <person name="Ezra D."/>
            <person name="Gonzalez J."/>
            <person name="Henrissat B."/>
            <person name="Kuo A."/>
            <person name="Liang C."/>
            <person name="Lipzen A."/>
            <person name="Lutzoni F."/>
            <person name="Magnuson J."/>
            <person name="Mondo S."/>
            <person name="Nolan M."/>
            <person name="Ohm R."/>
            <person name="Pangilinan J."/>
            <person name="Park H.-J."/>
            <person name="Ramirez L."/>
            <person name="Alfaro M."/>
            <person name="Sun H."/>
            <person name="Tritt A."/>
            <person name="Yoshinaga Y."/>
            <person name="Zwiers L.-H."/>
            <person name="Turgeon B."/>
            <person name="Goodwin S."/>
            <person name="Spatafora J."/>
            <person name="Crous P."/>
            <person name="Grigoriev I."/>
        </authorList>
    </citation>
    <scope>NUCLEOTIDE SEQUENCE</scope>
    <source>
        <strain evidence="13">CBS 175.79</strain>
    </source>
</reference>
<evidence type="ECO:0000313" key="14">
    <source>
        <dbReference type="Proteomes" id="UP000799778"/>
    </source>
</evidence>
<proteinExistence type="predicted"/>
<dbReference type="FunFam" id="3.30.40.10:FF:000416">
    <property type="entry name" value="RBR-type E3 ubiquitin transferase"/>
    <property type="match status" value="1"/>
</dbReference>
<comment type="catalytic activity">
    <reaction evidence="1">
        <text>[E2 ubiquitin-conjugating enzyme]-S-ubiquitinyl-L-cysteine + [acceptor protein]-L-lysine = [E2 ubiquitin-conjugating enzyme]-L-cysteine + [acceptor protein]-N(6)-ubiquitinyl-L-lysine.</text>
        <dbReference type="EC" id="2.3.2.31"/>
    </reaction>
</comment>
<dbReference type="InterPro" id="IPR002867">
    <property type="entry name" value="IBR_dom"/>
</dbReference>
<feature type="domain" description="RING-type" evidence="10">
    <location>
        <begin position="189"/>
        <end position="235"/>
    </location>
</feature>
<dbReference type="InterPro" id="IPR017907">
    <property type="entry name" value="Znf_RING_CS"/>
</dbReference>
<dbReference type="RefSeq" id="XP_033383223.1">
    <property type="nucleotide sequence ID" value="XM_033525997.1"/>
</dbReference>
<dbReference type="CDD" id="cd23820">
    <property type="entry name" value="RWD_RNF14"/>
    <property type="match status" value="1"/>
</dbReference>
<sequence>MAVKHKKCNKIATMDETDEDDRTQELLALQAIFPDELTHNTSPAVSAQFNLSIALTTPIRIESDTLDEAQEDPYQDLLFHLPPLQVDIQLPAGYPGTDAPIIRLSTWPLWIPQPTLTQLEEAIVPMWESYGRSAVLFSYISHLQELAQDAFGLGGSHSILKVSSFIAQSLISYNNEAERKEFATHTYECSICLDPKMGSACYRIESCGHVFCTKCLIAMFTRSIEEGNVQQVECPSTGCWVEDVKAKHVGGRRRRRKTRFLTPSQLLRLGLRPGLVRRYVKLKLKKAMTVDETTVWCPRPWCNGAARNAKYPLFKDHADLSDFDDVFNDDGTINPFSAQLSLDPVASSKGNNSKLRLAICQDCDFAFCRLCCMSWHGDLAKCMPQEVVKLPRTEQESYRYIQANTTLCPQCKHACQKTAGVLLYLFVEDERWVGVASLCACQVGDEVVRRLTTAIVLQFLPNVKGTTRRIFSCLAV</sequence>
<dbReference type="PROSITE" id="PS51873">
    <property type="entry name" value="TRIAD"/>
    <property type="match status" value="1"/>
</dbReference>
<dbReference type="SMART" id="SM00184">
    <property type="entry name" value="RING"/>
    <property type="match status" value="2"/>
</dbReference>
<evidence type="ECO:0000256" key="2">
    <source>
        <dbReference type="ARBA" id="ARBA00012251"/>
    </source>
</evidence>
<dbReference type="SMART" id="SM00591">
    <property type="entry name" value="RWD"/>
    <property type="match status" value="1"/>
</dbReference>
<dbReference type="GO" id="GO:0016567">
    <property type="term" value="P:protein ubiquitination"/>
    <property type="evidence" value="ECO:0007669"/>
    <property type="project" value="InterPro"/>
</dbReference>
<dbReference type="InterPro" id="IPR016135">
    <property type="entry name" value="UBQ-conjugating_enzyme/RWD"/>
</dbReference>
<dbReference type="Proteomes" id="UP000799778">
    <property type="component" value="Unassembled WGS sequence"/>
</dbReference>
<dbReference type="Gene3D" id="3.30.40.10">
    <property type="entry name" value="Zinc/RING finger domain, C3HC4 (zinc finger)"/>
    <property type="match status" value="1"/>
</dbReference>
<evidence type="ECO:0000256" key="5">
    <source>
        <dbReference type="ARBA" id="ARBA00022737"/>
    </source>
</evidence>
<dbReference type="GO" id="GO:0061630">
    <property type="term" value="F:ubiquitin protein ligase activity"/>
    <property type="evidence" value="ECO:0007669"/>
    <property type="project" value="UniProtKB-EC"/>
</dbReference>
<keyword evidence="7" id="KW-0833">Ubl conjugation pathway</keyword>
<dbReference type="SUPFAM" id="SSF57850">
    <property type="entry name" value="RING/U-box"/>
    <property type="match status" value="1"/>
</dbReference>
<feature type="domain" description="RING-type" evidence="12">
    <location>
        <begin position="185"/>
        <end position="476"/>
    </location>
</feature>
<keyword evidence="8" id="KW-0862">Zinc</keyword>
<evidence type="ECO:0000259" key="12">
    <source>
        <dbReference type="PROSITE" id="PS51873"/>
    </source>
</evidence>
<dbReference type="AlphaFoldDB" id="A0A6A5XRF8"/>